<dbReference type="Proteomes" id="UP000641386">
    <property type="component" value="Unassembled WGS sequence"/>
</dbReference>
<dbReference type="RefSeq" id="WP_189901973.1">
    <property type="nucleotide sequence ID" value="NZ_BNBC01000017.1"/>
</dbReference>
<dbReference type="EMBL" id="BNBC01000017">
    <property type="protein sequence ID" value="GHE80041.1"/>
    <property type="molecule type" value="Genomic_DNA"/>
</dbReference>
<comment type="caution">
    <text evidence="1">The sequence shown here is derived from an EMBL/GenBank/DDBJ whole genome shotgun (WGS) entry which is preliminary data.</text>
</comment>
<sequence>MSNLPALRREAPDRLVLDSAQQVTPVLIALARAWREDPVGIGALFGDIADHDDTARAQAHLDGLGEAEHARDQLADQLLAEVGGAGFHLDHTRDRHAAHQARRIAEEARRMADLLDAHAHWITIEVEEAEREQTARQLAELRYLQGVLRAAGLPVRLATTPCGHCSCWGHHANGLPCCMGCGTPGHAMTAHAG</sequence>
<accession>A0A919A145</accession>
<organism evidence="1 2">
    <name type="scientific">Streptomyces spiralis</name>
    <dbReference type="NCBI Taxonomy" id="66376"/>
    <lineage>
        <taxon>Bacteria</taxon>
        <taxon>Bacillati</taxon>
        <taxon>Actinomycetota</taxon>
        <taxon>Actinomycetes</taxon>
        <taxon>Kitasatosporales</taxon>
        <taxon>Streptomycetaceae</taxon>
        <taxon>Streptomyces</taxon>
    </lineage>
</organism>
<dbReference type="AlphaFoldDB" id="A0A919A145"/>
<protein>
    <submittedName>
        <fullName evidence="1">Uncharacterized protein</fullName>
    </submittedName>
</protein>
<evidence type="ECO:0000313" key="1">
    <source>
        <dbReference type="EMBL" id="GHE80041.1"/>
    </source>
</evidence>
<reference evidence="1" key="1">
    <citation type="journal article" date="2014" name="Int. J. Syst. Evol. Microbiol.">
        <title>Complete genome sequence of Corynebacterium casei LMG S-19264T (=DSM 44701T), isolated from a smear-ripened cheese.</title>
        <authorList>
            <consortium name="US DOE Joint Genome Institute (JGI-PGF)"/>
            <person name="Walter F."/>
            <person name="Albersmeier A."/>
            <person name="Kalinowski J."/>
            <person name="Ruckert C."/>
        </authorList>
    </citation>
    <scope>NUCLEOTIDE SEQUENCE</scope>
    <source>
        <strain evidence="1">JCM 3302</strain>
    </source>
</reference>
<name>A0A919A145_9ACTN</name>
<gene>
    <name evidence="1" type="ORF">GCM10014715_39230</name>
</gene>
<reference evidence="1" key="2">
    <citation type="submission" date="2020-09" db="EMBL/GenBank/DDBJ databases">
        <authorList>
            <person name="Sun Q."/>
            <person name="Ohkuma M."/>
        </authorList>
    </citation>
    <scope>NUCLEOTIDE SEQUENCE</scope>
    <source>
        <strain evidence="1">JCM 3302</strain>
    </source>
</reference>
<keyword evidence="2" id="KW-1185">Reference proteome</keyword>
<evidence type="ECO:0000313" key="2">
    <source>
        <dbReference type="Proteomes" id="UP000641386"/>
    </source>
</evidence>
<proteinExistence type="predicted"/>